<evidence type="ECO:0000313" key="3">
    <source>
        <dbReference type="Proteomes" id="UP000231878"/>
    </source>
</evidence>
<gene>
    <name evidence="2" type="ORF">CWD88_12005</name>
</gene>
<feature type="compositionally biased region" description="Basic and acidic residues" evidence="1">
    <location>
        <begin position="20"/>
        <end position="42"/>
    </location>
</feature>
<protein>
    <submittedName>
        <fullName evidence="2">Chorismate synthase</fullName>
    </submittedName>
</protein>
<proteinExistence type="predicted"/>
<evidence type="ECO:0000256" key="1">
    <source>
        <dbReference type="SAM" id="MobiDB-lite"/>
    </source>
</evidence>
<organism evidence="2 3">
    <name type="scientific">Burkholderia pseudomallei</name>
    <name type="common">Pseudomonas pseudomallei</name>
    <dbReference type="NCBI Taxonomy" id="28450"/>
    <lineage>
        <taxon>Bacteria</taxon>
        <taxon>Pseudomonadati</taxon>
        <taxon>Pseudomonadota</taxon>
        <taxon>Betaproteobacteria</taxon>
        <taxon>Burkholderiales</taxon>
        <taxon>Burkholderiaceae</taxon>
        <taxon>Burkholderia</taxon>
        <taxon>pseudomallei group</taxon>
    </lineage>
</organism>
<dbReference type="AlphaFoldDB" id="A0AAX0UBJ6"/>
<feature type="region of interest" description="Disordered" evidence="1">
    <location>
        <begin position="1"/>
        <end position="52"/>
    </location>
</feature>
<sequence>MSVIGRRAEGVARHSRRRPARDAGIETASKRHQNENGRRGELNPRSWTVQEC</sequence>
<feature type="compositionally biased region" description="Basic and acidic residues" evidence="1">
    <location>
        <begin position="1"/>
        <end position="12"/>
    </location>
</feature>
<evidence type="ECO:0000313" key="2">
    <source>
        <dbReference type="EMBL" id="PJO66176.1"/>
    </source>
</evidence>
<name>A0AAX0UBJ6_BURPE</name>
<comment type="caution">
    <text evidence="2">The sequence shown here is derived from an EMBL/GenBank/DDBJ whole genome shotgun (WGS) entry which is preliminary data.</text>
</comment>
<reference evidence="2 3" key="1">
    <citation type="submission" date="2017-11" db="EMBL/GenBank/DDBJ databases">
        <title>Molecular characterization of Burkholderia pseudomallei and closely related isolates from Vietnam.</title>
        <authorList>
            <person name="Ustinov D.V."/>
            <person name="Antonov A.S."/>
            <person name="Avdusheva E.F."/>
            <person name="Shpak I.M."/>
            <person name="Zakharova I.B."/>
            <person name="Thi L.A."/>
            <person name="Teteryatnikova N."/>
            <person name="Lopasteyskaya Y.A."/>
            <person name="Kuzyutina J.A."/>
            <person name="Ngo T.N."/>
            <person name="Victorov D.V."/>
        </authorList>
    </citation>
    <scope>NUCLEOTIDE SEQUENCE [LARGE SCALE GENOMIC DNA]</scope>
    <source>
        <strain evidence="2 3">V1512</strain>
    </source>
</reference>
<dbReference type="EMBL" id="PHRB01000009">
    <property type="protein sequence ID" value="PJO66176.1"/>
    <property type="molecule type" value="Genomic_DNA"/>
</dbReference>
<dbReference type="Proteomes" id="UP000231878">
    <property type="component" value="Unassembled WGS sequence"/>
</dbReference>
<accession>A0AAX0UBJ6</accession>